<feature type="signal peptide" evidence="8">
    <location>
        <begin position="1"/>
        <end position="28"/>
    </location>
</feature>
<dbReference type="Gene3D" id="3.50.50.60">
    <property type="entry name" value="FAD/NAD(P)-binding domain"/>
    <property type="match status" value="2"/>
</dbReference>
<evidence type="ECO:0000256" key="8">
    <source>
        <dbReference type="SAM" id="SignalP"/>
    </source>
</evidence>
<dbReference type="InterPro" id="IPR008255">
    <property type="entry name" value="Pyr_nucl-diS_OxRdtase_2_AS"/>
</dbReference>
<keyword evidence="3" id="KW-0274">FAD</keyword>
<comment type="similarity">
    <text evidence="1">Belongs to the class-II pyridine nucleotide-disulfide oxidoreductase family.</text>
</comment>
<evidence type="ECO:0000313" key="10">
    <source>
        <dbReference type="EMBL" id="OEU23716.1"/>
    </source>
</evidence>
<dbReference type="InterPro" id="IPR013766">
    <property type="entry name" value="Thioredoxin_domain"/>
</dbReference>
<feature type="chain" id="PRO_5009193708" evidence="8">
    <location>
        <begin position="29"/>
        <end position="688"/>
    </location>
</feature>
<dbReference type="SUPFAM" id="SSF52833">
    <property type="entry name" value="Thioredoxin-like"/>
    <property type="match status" value="1"/>
</dbReference>
<dbReference type="EMBL" id="KV784353">
    <property type="protein sequence ID" value="OEU23716.1"/>
    <property type="molecule type" value="Genomic_DNA"/>
</dbReference>
<dbReference type="OrthoDB" id="672at2759"/>
<keyword evidence="4" id="KW-0560">Oxidoreductase</keyword>
<evidence type="ECO:0000256" key="6">
    <source>
        <dbReference type="ARBA" id="ARBA00023284"/>
    </source>
</evidence>
<dbReference type="CDD" id="cd02947">
    <property type="entry name" value="TRX_family"/>
    <property type="match status" value="1"/>
</dbReference>
<keyword evidence="5" id="KW-1015">Disulfide bond</keyword>
<accession>A0A1E7FZY5</accession>
<gene>
    <name evidence="10" type="primary">NTR1</name>
    <name evidence="10" type="ORF">FRACYDRAFT_232486</name>
</gene>
<dbReference type="Gene3D" id="3.40.30.10">
    <property type="entry name" value="Glutaredoxin"/>
    <property type="match status" value="1"/>
</dbReference>
<dbReference type="InterPro" id="IPR036188">
    <property type="entry name" value="FAD/NAD-bd_sf"/>
</dbReference>
<reference evidence="10 11" key="1">
    <citation type="submission" date="2016-09" db="EMBL/GenBank/DDBJ databases">
        <title>Extensive genetic diversity and differential bi-allelic expression allows diatom success in the polar Southern Ocean.</title>
        <authorList>
            <consortium name="DOE Joint Genome Institute"/>
            <person name="Mock T."/>
            <person name="Otillar R.P."/>
            <person name="Strauss J."/>
            <person name="Dupont C."/>
            <person name="Frickenhaus S."/>
            <person name="Maumus F."/>
            <person name="Mcmullan M."/>
            <person name="Sanges R."/>
            <person name="Schmutz J."/>
            <person name="Toseland A."/>
            <person name="Valas R."/>
            <person name="Veluchamy A."/>
            <person name="Ward B.J."/>
            <person name="Allen A."/>
            <person name="Barry K."/>
            <person name="Falciatore A."/>
            <person name="Ferrante M."/>
            <person name="Fortunato A.E."/>
            <person name="Gloeckner G."/>
            <person name="Gruber A."/>
            <person name="Hipkin R."/>
            <person name="Janech M."/>
            <person name="Kroth P."/>
            <person name="Leese F."/>
            <person name="Lindquist E."/>
            <person name="Lyon B.R."/>
            <person name="Martin J."/>
            <person name="Mayer C."/>
            <person name="Parker M."/>
            <person name="Quesneville H."/>
            <person name="Raymond J."/>
            <person name="Uhlig C."/>
            <person name="Valentin K.U."/>
            <person name="Worden A.Z."/>
            <person name="Armbrust E.V."/>
            <person name="Bowler C."/>
            <person name="Green B."/>
            <person name="Moulton V."/>
            <person name="Van Oosterhout C."/>
            <person name="Grigoriev I."/>
        </authorList>
    </citation>
    <scope>NUCLEOTIDE SEQUENCE [LARGE SCALE GENOMIC DNA]</scope>
    <source>
        <strain evidence="10 11">CCMP1102</strain>
    </source>
</reference>
<feature type="compositionally biased region" description="Polar residues" evidence="7">
    <location>
        <begin position="220"/>
        <end position="253"/>
    </location>
</feature>
<keyword evidence="11" id="KW-1185">Reference proteome</keyword>
<evidence type="ECO:0000256" key="3">
    <source>
        <dbReference type="ARBA" id="ARBA00022827"/>
    </source>
</evidence>
<dbReference type="PRINTS" id="PR00469">
    <property type="entry name" value="PNDRDTASEII"/>
</dbReference>
<dbReference type="PROSITE" id="PS51352">
    <property type="entry name" value="THIOREDOXIN_2"/>
    <property type="match status" value="1"/>
</dbReference>
<dbReference type="AlphaFoldDB" id="A0A1E7FZY5"/>
<dbReference type="Pfam" id="PF07992">
    <property type="entry name" value="Pyr_redox_2"/>
    <property type="match status" value="1"/>
</dbReference>
<proteinExistence type="inferred from homology"/>
<protein>
    <submittedName>
        <fullName evidence="10">NADPH thioredoxin reductase</fullName>
    </submittedName>
</protein>
<evidence type="ECO:0000256" key="1">
    <source>
        <dbReference type="ARBA" id="ARBA00009333"/>
    </source>
</evidence>
<organism evidence="10 11">
    <name type="scientific">Fragilariopsis cylindrus CCMP1102</name>
    <dbReference type="NCBI Taxonomy" id="635003"/>
    <lineage>
        <taxon>Eukaryota</taxon>
        <taxon>Sar</taxon>
        <taxon>Stramenopiles</taxon>
        <taxon>Ochrophyta</taxon>
        <taxon>Bacillariophyta</taxon>
        <taxon>Bacillariophyceae</taxon>
        <taxon>Bacillariophycidae</taxon>
        <taxon>Bacillariales</taxon>
        <taxon>Bacillariaceae</taxon>
        <taxon>Fragilariopsis</taxon>
    </lineage>
</organism>
<keyword evidence="8" id="KW-0732">Signal</keyword>
<evidence type="ECO:0000256" key="4">
    <source>
        <dbReference type="ARBA" id="ARBA00023002"/>
    </source>
</evidence>
<evidence type="ECO:0000256" key="5">
    <source>
        <dbReference type="ARBA" id="ARBA00023157"/>
    </source>
</evidence>
<dbReference type="InterPro" id="IPR017937">
    <property type="entry name" value="Thioredoxin_CS"/>
</dbReference>
<dbReference type="InterPro" id="IPR036249">
    <property type="entry name" value="Thioredoxin-like_sf"/>
</dbReference>
<dbReference type="PRINTS" id="PR00368">
    <property type="entry name" value="FADPNR"/>
</dbReference>
<keyword evidence="6" id="KW-0676">Redox-active center</keyword>
<feature type="compositionally biased region" description="Acidic residues" evidence="7">
    <location>
        <begin position="274"/>
        <end position="291"/>
    </location>
</feature>
<evidence type="ECO:0000256" key="2">
    <source>
        <dbReference type="ARBA" id="ARBA00022630"/>
    </source>
</evidence>
<name>A0A1E7FZY5_9STRA</name>
<dbReference type="GO" id="GO:0097237">
    <property type="term" value="P:cellular response to toxic substance"/>
    <property type="evidence" value="ECO:0007669"/>
    <property type="project" value="UniProtKB-ARBA"/>
</dbReference>
<dbReference type="SUPFAM" id="SSF51905">
    <property type="entry name" value="FAD/NAD(P)-binding domain"/>
    <property type="match status" value="1"/>
</dbReference>
<dbReference type="InParanoid" id="A0A1E7FZY5"/>
<dbReference type="PROSITE" id="PS00573">
    <property type="entry name" value="PYRIDINE_REDOX_2"/>
    <property type="match status" value="1"/>
</dbReference>
<evidence type="ECO:0000313" key="11">
    <source>
        <dbReference type="Proteomes" id="UP000095751"/>
    </source>
</evidence>
<evidence type="ECO:0000259" key="9">
    <source>
        <dbReference type="PROSITE" id="PS51352"/>
    </source>
</evidence>
<feature type="domain" description="Thioredoxin" evidence="9">
    <location>
        <begin position="12"/>
        <end position="145"/>
    </location>
</feature>
<feature type="region of interest" description="Disordered" evidence="7">
    <location>
        <begin position="267"/>
        <end position="296"/>
    </location>
</feature>
<keyword evidence="2" id="KW-0285">Flavoprotein</keyword>
<dbReference type="PANTHER" id="PTHR48105">
    <property type="entry name" value="THIOREDOXIN REDUCTASE 1-RELATED-RELATED"/>
    <property type="match status" value="1"/>
</dbReference>
<dbReference type="InterPro" id="IPR023753">
    <property type="entry name" value="FAD/NAD-binding_dom"/>
</dbReference>
<dbReference type="InterPro" id="IPR050097">
    <property type="entry name" value="Ferredoxin-NADP_redctase_2"/>
</dbReference>
<dbReference type="KEGG" id="fcy:FRACYDRAFT_232486"/>
<dbReference type="PROSITE" id="PS00194">
    <property type="entry name" value="THIOREDOXIN_1"/>
    <property type="match status" value="1"/>
</dbReference>
<evidence type="ECO:0000256" key="7">
    <source>
        <dbReference type="SAM" id="MobiDB-lite"/>
    </source>
</evidence>
<dbReference type="Proteomes" id="UP000095751">
    <property type="component" value="Unassembled WGS sequence"/>
</dbReference>
<sequence length="688" mass="74374">MITIARSMTIGLLVIVASLLLSLPVANARPVVRSIRSAHEFDRLLEKHSTETGLPVVVDFYSDGCGPCRMMAPIYVKVAKELIGKAVFVKIDTNAQQELSSRYRIQSLPTFQWFLGGRKIQEEKGGIGEGPLRQYTEKAIRQAESENLKLELDDLKAFYSEVDPSKTASDIESVYSKCTDLKKKKTVYCQGPAAQNLAHKLKKKYKQKPVTKKLFEPQPEDSSSSSAPNNNEKKSNGQQSPPTGGSNTKTKSPNLHLATKEQLLEELEKREDNERDEEIEEEDCEEEDCLEENPSRWISNGFPEKVIIVGGGPAGMASAIYAARAGLSPLVIAPSMGGQLQGKGVDVENYPGLHNFTGPAVIASMRAQAIQFGAVFEEDLVTRIDASSRPLKVYGNSTGSIEAHSIIVATGADSKWLGIPGEFELRGGGVSSCATCDGFLFSGKHVLVVGGGDTAMEDALVLARTSKKVTLIHRRDSFRASKVLADRVMNHPIIEIQWNTVLERIEGKSLPSLDNEVDEGEEIDLDDSSVTVDADEVVSGAVLKDALTGEQRKVDCDAVFVAIGHSPNTGFLDGVVEFDPDHKGYVKTAGYSSKTSVQGIYAAGDVSDAVYRQAITSAGSGAAAALDAERYLSEEGLGNEEAEMEAELLRELSEMNDASSSDSDVGYNAYEDVGGRVQGVRESFGAEM</sequence>
<feature type="region of interest" description="Disordered" evidence="7">
    <location>
        <begin position="214"/>
        <end position="255"/>
    </location>
</feature>
<dbReference type="Pfam" id="PF00085">
    <property type="entry name" value="Thioredoxin"/>
    <property type="match status" value="1"/>
</dbReference>
<dbReference type="GO" id="GO:0016668">
    <property type="term" value="F:oxidoreductase activity, acting on a sulfur group of donors, NAD(P) as acceptor"/>
    <property type="evidence" value="ECO:0007669"/>
    <property type="project" value="UniProtKB-ARBA"/>
</dbReference>